<evidence type="ECO:0000259" key="2">
    <source>
        <dbReference type="Pfam" id="PF13699"/>
    </source>
</evidence>
<name>A0A4R3YSH8_9GAMM</name>
<dbReference type="AlphaFoldDB" id="A0A4R3YSH8"/>
<evidence type="ECO:0000256" key="1">
    <source>
        <dbReference type="SAM" id="MobiDB-lite"/>
    </source>
</evidence>
<dbReference type="InterPro" id="IPR025295">
    <property type="entry name" value="eCIS_core_dom"/>
</dbReference>
<dbReference type="EMBL" id="SMCS01000003">
    <property type="protein sequence ID" value="TCV94658.1"/>
    <property type="molecule type" value="Genomic_DNA"/>
</dbReference>
<organism evidence="3 4">
    <name type="scientific">Luteibacter rhizovicinus</name>
    <dbReference type="NCBI Taxonomy" id="242606"/>
    <lineage>
        <taxon>Bacteria</taxon>
        <taxon>Pseudomonadati</taxon>
        <taxon>Pseudomonadota</taxon>
        <taxon>Gammaproteobacteria</taxon>
        <taxon>Lysobacterales</taxon>
        <taxon>Rhodanobacteraceae</taxon>
        <taxon>Luteibacter</taxon>
    </lineage>
</organism>
<comment type="caution">
    <text evidence="3">The sequence shown here is derived from an EMBL/GenBank/DDBJ whole genome shotgun (WGS) entry which is preliminary data.</text>
</comment>
<keyword evidence="4" id="KW-1185">Reference proteome</keyword>
<accession>A0A4R3YSH8</accession>
<feature type="compositionally biased region" description="Basic and acidic residues" evidence="1">
    <location>
        <begin position="74"/>
        <end position="96"/>
    </location>
</feature>
<feature type="compositionally biased region" description="Basic and acidic residues" evidence="1">
    <location>
        <begin position="21"/>
        <end position="52"/>
    </location>
</feature>
<dbReference type="Pfam" id="PF13699">
    <property type="entry name" value="eCIS_core"/>
    <property type="match status" value="1"/>
</dbReference>
<gene>
    <name evidence="3" type="ORF">EC912_103143</name>
</gene>
<feature type="region of interest" description="Disordered" evidence="1">
    <location>
        <begin position="1"/>
        <end position="135"/>
    </location>
</feature>
<evidence type="ECO:0000313" key="4">
    <source>
        <dbReference type="Proteomes" id="UP000295645"/>
    </source>
</evidence>
<proteinExistence type="predicted"/>
<reference evidence="3 4" key="1">
    <citation type="submission" date="2019-03" db="EMBL/GenBank/DDBJ databases">
        <title>Above-ground endophytic microbial communities from plants in different locations in the United States.</title>
        <authorList>
            <person name="Frank C."/>
        </authorList>
    </citation>
    <scope>NUCLEOTIDE SEQUENCE [LARGE SCALE GENOMIC DNA]</scope>
    <source>
        <strain evidence="3 4">LP_13_YM</strain>
    </source>
</reference>
<dbReference type="Proteomes" id="UP000295645">
    <property type="component" value="Unassembled WGS sequence"/>
</dbReference>
<dbReference type="RefSeq" id="WP_132143176.1">
    <property type="nucleotide sequence ID" value="NZ_SMCS01000003.1"/>
</dbReference>
<protein>
    <submittedName>
        <fullName evidence="3">Uncharacterized protein DUF4157</fullName>
    </submittedName>
</protein>
<evidence type="ECO:0000313" key="3">
    <source>
        <dbReference type="EMBL" id="TCV94658.1"/>
    </source>
</evidence>
<feature type="domain" description="eCIS core" evidence="2">
    <location>
        <begin position="168"/>
        <end position="243"/>
    </location>
</feature>
<dbReference type="OrthoDB" id="5942136at2"/>
<sequence length="1188" mass="127241">MTQHSFVPTRAIPPLISRKKKSDDKSECPHCQKKARVSEPGDLLEHEADRAADAVMNRKPVPSLGSAGPQYQRRARDDSKAQKEKHEAHDEHDPHHKDHAHPQHAHQAMTAKPAHETATPSPVHQPAAAPAPAKKLDGTAPLQRKARQTDAQPNDSVFDALEDHGTSLDPATLHFMQERFGRDFSHVRIHTGIHGERAANAIQARAFTHGQHVVFGSGEYRPGTQSGRQLLAHELAHVAQQGAAPVRAQTPGPPVTQTPAGIAPPISVAPAATLARLQTPAKSTSIVINGIDELSALTVRVDPDKDKRDDGPFRLAFDVSMLMVPRSKGIDVEKTYNNLAKKRALAATIGDFDKDPKIVLKQARDSSEQLRDRWLDKVGWPRDEASALPNWADAGGNKTKFYVPLGQEAKCQTDHIVELQVGGNNTKENLRPLNGPMNELAGRTLWAELSTLAKAIRSEDQLGAKSASEIQLTFKNAVMGGKTVAGVGTETNPTCLGIHEKAFKPTKGKTVLTEGMEAYVIKTQGGRTATLRVDKGFSKAKPDKSIQLGSPGYDNAGAITFLPGFTLKTLTRGEGKDTLRAALDERKSTRLPLTFGDAQSKTGDAPFEFGVNLKSGLLTPFTPKTGKDQGIPIDYKFMSPGAITSLTLTDDGVDFKGYIKPSLPFLKKLDIKYEKEVLSISKDLVPADYKLPIPGAKVTKANIALILSPELKAEGTLGIEYSAGKRKIMEGELKATVDTAGLRLGGDLNVFIPGVDSATAHFEYTKEAGWSGHGKVGLADLQKKLKYVKSGEVGIGFTQGKGGEVDIEASGKVMLDIPSTQGVEVSLIKNKDGWKFKGKGTFDIPKMKPVDIAIEYDGEHLSGEAKGIGFKYKNFDATIDLRYKDEKFSGDGTVHFEKGRAKGVLKVHLLPTGRFTGEGSLTLAIREGIEATAGVSLDKDEKLHVDGKLAFAKPIKLFEGFKGDATILDVGVSIPIPGLSVGVVGVNARIEGKLEAGYQIGPGEIRNASAEAKFDPLEDDPNLSIEIKGQIWIGASAYIKGSISGLIEVSVGIASVSGGLKVSATATLSGEVLSNITLFYAKGRYEAKADFAASLALAIRLALEAVVKAEAGVGPFKVATERDWTLAAKEFNTGLTLGIKVTKPLSYSSDKGLDTPGPSDIEVTKPNLDPAKLIDNVMGASSPKDKPL</sequence>